<keyword evidence="1 2" id="KW-0812">Transmembrane</keyword>
<dbReference type="AlphaFoldDB" id="A0A8J5JJD8"/>
<keyword evidence="1" id="KW-0472">Membrane</keyword>
<feature type="transmembrane region" description="Helical" evidence="1">
    <location>
        <begin position="151"/>
        <end position="170"/>
    </location>
</feature>
<feature type="transmembrane region" description="Helical" evidence="1">
    <location>
        <begin position="274"/>
        <end position="293"/>
    </location>
</feature>
<sequence length="369" mass="39895">MVEEVVPGGEAGDTLLANKLTAFPRNGTLTSHRESIIKAVRSPGSGSPGSGSSVTMTPTKQPIDFLIYLILFGSTIFVNKYVLSVLNFTYPTIYQGWQTLVGGILLRVLLSNKCLSVSATDLDKPGFISLLPSFLFFSAGIVANSKALANLSVPVFLCLQNTLGAMLYLMEIAPSFRGGSGPFPLLASLVTIGTAITAVLADIDMTVDFSDSPYFWMLVYLACVAVQTLHSKIADARYTDVDRLYFSYVFSVVVLAPASLYLEEAFEVLHFPHAMRYDFYAGCLLSGVLGLFLNLSFMKVRRHNFFSIVDASGRLLTSLLALATFADVTTVTVKILVCVNLVSAVFVPLPTMKDAEGLDEATEPLKEGV</sequence>
<feature type="transmembrane region" description="Helical" evidence="1">
    <location>
        <begin position="65"/>
        <end position="83"/>
    </location>
</feature>
<keyword evidence="3" id="KW-1185">Reference proteome</keyword>
<gene>
    <name evidence="2" type="primary">Tmem241-L</name>
    <name evidence="2" type="ORF">Hamer_G021616</name>
</gene>
<feature type="transmembrane region" description="Helical" evidence="1">
    <location>
        <begin position="213"/>
        <end position="233"/>
    </location>
</feature>
<organism evidence="2 3">
    <name type="scientific">Homarus americanus</name>
    <name type="common">American lobster</name>
    <dbReference type="NCBI Taxonomy" id="6706"/>
    <lineage>
        <taxon>Eukaryota</taxon>
        <taxon>Metazoa</taxon>
        <taxon>Ecdysozoa</taxon>
        <taxon>Arthropoda</taxon>
        <taxon>Crustacea</taxon>
        <taxon>Multicrustacea</taxon>
        <taxon>Malacostraca</taxon>
        <taxon>Eumalacostraca</taxon>
        <taxon>Eucarida</taxon>
        <taxon>Decapoda</taxon>
        <taxon>Pleocyemata</taxon>
        <taxon>Astacidea</taxon>
        <taxon>Nephropoidea</taxon>
        <taxon>Nephropidae</taxon>
        <taxon>Homarus</taxon>
    </lineage>
</organism>
<evidence type="ECO:0000313" key="2">
    <source>
        <dbReference type="EMBL" id="KAG7158341.1"/>
    </source>
</evidence>
<keyword evidence="1" id="KW-1133">Transmembrane helix</keyword>
<dbReference type="Proteomes" id="UP000747542">
    <property type="component" value="Unassembled WGS sequence"/>
</dbReference>
<dbReference type="EMBL" id="JAHLQT010035455">
    <property type="protein sequence ID" value="KAG7158341.1"/>
    <property type="molecule type" value="Genomic_DNA"/>
</dbReference>
<protein>
    <submittedName>
        <fullName evidence="2">Transmembrane protein 241-like</fullName>
    </submittedName>
</protein>
<name>A0A8J5JJD8_HOMAM</name>
<accession>A0A8J5JJD8</accession>
<comment type="caution">
    <text evidence="2">The sequence shown here is derived from an EMBL/GenBank/DDBJ whole genome shotgun (WGS) entry which is preliminary data.</text>
</comment>
<reference evidence="2" key="1">
    <citation type="journal article" date="2021" name="Sci. Adv.">
        <title>The American lobster genome reveals insights on longevity, neural, and immune adaptations.</title>
        <authorList>
            <person name="Polinski J.M."/>
            <person name="Zimin A.V."/>
            <person name="Clark K.F."/>
            <person name="Kohn A.B."/>
            <person name="Sadowski N."/>
            <person name="Timp W."/>
            <person name="Ptitsyn A."/>
            <person name="Khanna P."/>
            <person name="Romanova D.Y."/>
            <person name="Williams P."/>
            <person name="Greenwood S.J."/>
            <person name="Moroz L.L."/>
            <person name="Walt D.R."/>
            <person name="Bodnar A.G."/>
        </authorList>
    </citation>
    <scope>NUCLEOTIDE SEQUENCE</scope>
    <source>
        <strain evidence="2">GMGI-L3</strain>
    </source>
</reference>
<proteinExistence type="predicted"/>
<evidence type="ECO:0000313" key="3">
    <source>
        <dbReference type="Proteomes" id="UP000747542"/>
    </source>
</evidence>
<feature type="transmembrane region" description="Helical" evidence="1">
    <location>
        <begin position="127"/>
        <end position="145"/>
    </location>
</feature>
<feature type="transmembrane region" description="Helical" evidence="1">
    <location>
        <begin position="182"/>
        <end position="201"/>
    </location>
</feature>
<evidence type="ECO:0000256" key="1">
    <source>
        <dbReference type="SAM" id="Phobius"/>
    </source>
</evidence>
<feature type="transmembrane region" description="Helical" evidence="1">
    <location>
        <begin position="245"/>
        <end position="262"/>
    </location>
</feature>